<sequence length="257" mass="29338">MPHRSEPTGELRTETSNRWVRGWLGDRAIVDSREALLFWTPGFPVPFYAFPPHAIASGTLRETTPPSGTHPFFGPRTPVLQWFALAGAHADVPQRPVAWRLAALPERVVVSWEPGVLDRWTEEEDEVFVHPRDPYKRVDALRSSRHVRVLLDREVLAESRFPVLLFETGLPMRSYLPVRDVNLDLLTESATVTRCPYKGETTGYWSFGEHRDIAWSYAEPVPACVEIAGRIAFYDEFVDVEIDGVRQPRPQTSFSRD</sequence>
<name>A0ABZ3FS61_9ACTN</name>
<feature type="domain" description="DUF427" evidence="1">
    <location>
        <begin position="147"/>
        <end position="236"/>
    </location>
</feature>
<reference evidence="2 3" key="1">
    <citation type="submission" date="2024-04" db="EMBL/GenBank/DDBJ databases">
        <title>Isolation of an actinomycete strain from pig manure.</title>
        <authorList>
            <person name="Gong T."/>
            <person name="Yu Z."/>
            <person name="An M."/>
            <person name="Wei C."/>
            <person name="Yang W."/>
            <person name="Liu L."/>
        </authorList>
    </citation>
    <scope>NUCLEOTIDE SEQUENCE [LARGE SCALE GENOMIC DNA]</scope>
    <source>
        <strain evidence="2 3">ZF39</strain>
    </source>
</reference>
<dbReference type="Pfam" id="PF04248">
    <property type="entry name" value="NTP_transf_9"/>
    <property type="match status" value="1"/>
</dbReference>
<keyword evidence="3" id="KW-1185">Reference proteome</keyword>
<dbReference type="Proteomes" id="UP001442841">
    <property type="component" value="Chromosome"/>
</dbReference>
<dbReference type="PANTHER" id="PTHR34310:SF9">
    <property type="entry name" value="BLR5716 PROTEIN"/>
    <property type="match status" value="1"/>
</dbReference>
<dbReference type="Gene3D" id="2.170.150.40">
    <property type="entry name" value="Domain of unknown function (DUF427)"/>
    <property type="match status" value="2"/>
</dbReference>
<evidence type="ECO:0000259" key="1">
    <source>
        <dbReference type="Pfam" id="PF04248"/>
    </source>
</evidence>
<protein>
    <submittedName>
        <fullName evidence="2">DUF427 domain-containing protein</fullName>
    </submittedName>
</protein>
<dbReference type="PANTHER" id="PTHR34310">
    <property type="entry name" value="DUF427 DOMAIN PROTEIN (AFU_ORTHOLOGUE AFUA_3G02220)"/>
    <property type="match status" value="1"/>
</dbReference>
<proteinExistence type="predicted"/>
<organism evidence="2 3">
    <name type="scientific">Ammonicoccus fulvus</name>
    <dbReference type="NCBI Taxonomy" id="3138240"/>
    <lineage>
        <taxon>Bacteria</taxon>
        <taxon>Bacillati</taxon>
        <taxon>Actinomycetota</taxon>
        <taxon>Actinomycetes</taxon>
        <taxon>Propionibacteriales</taxon>
        <taxon>Propionibacteriaceae</taxon>
        <taxon>Ammonicoccus</taxon>
    </lineage>
</organism>
<dbReference type="InterPro" id="IPR038694">
    <property type="entry name" value="DUF427_sf"/>
</dbReference>
<evidence type="ECO:0000313" key="2">
    <source>
        <dbReference type="EMBL" id="XAN08911.1"/>
    </source>
</evidence>
<gene>
    <name evidence="2" type="ORF">AADG42_16880</name>
</gene>
<dbReference type="InterPro" id="IPR007361">
    <property type="entry name" value="DUF427"/>
</dbReference>
<dbReference type="EMBL" id="CP154795">
    <property type="protein sequence ID" value="XAN08911.1"/>
    <property type="molecule type" value="Genomic_DNA"/>
</dbReference>
<dbReference type="RefSeq" id="WP_425310343.1">
    <property type="nucleotide sequence ID" value="NZ_CP154795.1"/>
</dbReference>
<accession>A0ABZ3FS61</accession>
<evidence type="ECO:0000313" key="3">
    <source>
        <dbReference type="Proteomes" id="UP001442841"/>
    </source>
</evidence>